<dbReference type="PROSITE" id="PS50005">
    <property type="entry name" value="TPR"/>
    <property type="match status" value="2"/>
</dbReference>
<dbReference type="PANTHER" id="PTHR12558">
    <property type="entry name" value="CELL DIVISION CYCLE 16,23,27"/>
    <property type="match status" value="1"/>
</dbReference>
<accession>A0A544TQM6</accession>
<dbReference type="EMBL" id="VDGI01000011">
    <property type="protein sequence ID" value="TQR19768.1"/>
    <property type="molecule type" value="Genomic_DNA"/>
</dbReference>
<comment type="caution">
    <text evidence="2">The sequence shown here is derived from an EMBL/GenBank/DDBJ whole genome shotgun (WGS) entry which is preliminary data.</text>
</comment>
<dbReference type="AlphaFoldDB" id="A0A544TQM6"/>
<dbReference type="PANTHER" id="PTHR12558:SF13">
    <property type="entry name" value="CELL DIVISION CYCLE PROTEIN 27 HOMOLOG"/>
    <property type="match status" value="1"/>
</dbReference>
<evidence type="ECO:0000313" key="2">
    <source>
        <dbReference type="EMBL" id="TQR19768.1"/>
    </source>
</evidence>
<dbReference type="SMART" id="SM00028">
    <property type="entry name" value="TPR"/>
    <property type="match status" value="6"/>
</dbReference>
<gene>
    <name evidence="2" type="ORF">FG384_11165</name>
</gene>
<keyword evidence="1" id="KW-0802">TPR repeat</keyword>
<feature type="repeat" description="TPR" evidence="1">
    <location>
        <begin position="273"/>
        <end position="306"/>
    </location>
</feature>
<feature type="repeat" description="TPR" evidence="1">
    <location>
        <begin position="205"/>
        <end position="238"/>
    </location>
</feature>
<keyword evidence="3" id="KW-1185">Reference proteome</keyword>
<proteinExistence type="predicted"/>
<sequence>MELDKLQPFLQAMEEGNVEMLTAMLDAFLLEENPDDQYVLADLFTQYGYLQEAVKVLEYLQFLFPEENQLKIDQAQLYLEMDKEDDALNLLTSVDKSSEAYPQALLTLADYYQMIGLFEVAEQKINEAINILPNEPLLLYAKGELLFETGRYLEAARMMEELLPVQNSIQAVDLPLKLAEIYSAGAAYEEAIPYYAKALQKEVAPDVLFHAAYASFQVQHYETAVKHLENLLEIDPDYFSAYMLLAEAYAMQEKNEDALKAIIDGIARDEYEKEYYLFAGKISLKLGRVKEAESFLREAIALDPEYMDAIFTLTSLFSTEEQDEELIDLYETLKQDQFEWSSMYPFLAYAYDRLEFYEKAYEFYKLAYTEHKEDAPFLEKYVYFLLEDGKREEALEVVSILQKLQPENSTWFEMSE</sequence>
<reference evidence="2 3" key="1">
    <citation type="submission" date="2019-06" db="EMBL/GenBank/DDBJ databases">
        <title>Psychrobacillus vulpis sp. nov., a new species isolated from feces of a red fox that inhabits in The Tablas de Daimiel Natural Park, Albacete, Spain.</title>
        <authorList>
            <person name="Rodriguez M."/>
            <person name="Reina J.C."/>
            <person name="Bejar V."/>
            <person name="Llamas I."/>
        </authorList>
    </citation>
    <scope>NUCLEOTIDE SEQUENCE [LARGE SCALE GENOMIC DNA]</scope>
    <source>
        <strain evidence="2 3">Z8</strain>
    </source>
</reference>
<dbReference type="InterPro" id="IPR019734">
    <property type="entry name" value="TPR_rpt"/>
</dbReference>
<evidence type="ECO:0000256" key="1">
    <source>
        <dbReference type="PROSITE-ProRule" id="PRU00339"/>
    </source>
</evidence>
<dbReference type="Gene3D" id="1.25.40.10">
    <property type="entry name" value="Tetratricopeptide repeat domain"/>
    <property type="match status" value="2"/>
</dbReference>
<organism evidence="2 3">
    <name type="scientific">Psychrobacillus vulpis</name>
    <dbReference type="NCBI Taxonomy" id="2325572"/>
    <lineage>
        <taxon>Bacteria</taxon>
        <taxon>Bacillati</taxon>
        <taxon>Bacillota</taxon>
        <taxon>Bacilli</taxon>
        <taxon>Bacillales</taxon>
        <taxon>Bacillaceae</taxon>
        <taxon>Psychrobacillus</taxon>
    </lineage>
</organism>
<name>A0A544TQM6_9BACI</name>
<evidence type="ECO:0000313" key="3">
    <source>
        <dbReference type="Proteomes" id="UP000316626"/>
    </source>
</evidence>
<dbReference type="OrthoDB" id="2080803at2"/>
<dbReference type="Pfam" id="PF13176">
    <property type="entry name" value="TPR_7"/>
    <property type="match status" value="1"/>
</dbReference>
<dbReference type="Pfam" id="PF13429">
    <property type="entry name" value="TPR_15"/>
    <property type="match status" value="1"/>
</dbReference>
<dbReference type="RefSeq" id="WP_142642678.1">
    <property type="nucleotide sequence ID" value="NZ_VDGI01000011.1"/>
</dbReference>
<dbReference type="InterPro" id="IPR011990">
    <property type="entry name" value="TPR-like_helical_dom_sf"/>
</dbReference>
<protein>
    <submittedName>
        <fullName evidence="2">Tetratricopeptide repeat protein</fullName>
    </submittedName>
</protein>
<dbReference type="SUPFAM" id="SSF48452">
    <property type="entry name" value="TPR-like"/>
    <property type="match status" value="2"/>
</dbReference>
<dbReference type="Proteomes" id="UP000316626">
    <property type="component" value="Unassembled WGS sequence"/>
</dbReference>